<dbReference type="EMBL" id="UINC01047956">
    <property type="protein sequence ID" value="SVB57885.1"/>
    <property type="molecule type" value="Genomic_DNA"/>
</dbReference>
<feature type="domain" description="Amidase" evidence="1">
    <location>
        <begin position="35"/>
        <end position="476"/>
    </location>
</feature>
<dbReference type="SUPFAM" id="SSF75304">
    <property type="entry name" value="Amidase signature (AS) enzymes"/>
    <property type="match status" value="1"/>
</dbReference>
<dbReference type="AlphaFoldDB" id="A0A382F5B2"/>
<protein>
    <recommendedName>
        <fullName evidence="1">Amidase domain-containing protein</fullName>
    </recommendedName>
</protein>
<sequence length="504" mass="53963">MTSAHQDTGGFTLRETTITDIHKAFADGSISVRGLVELYLNRIEAFDRNGPEINSIITVNPQALEDADRLDKDFGSKGLTGPLHGVPVILKDQMDARGMPTTLGSVVFRDYFPDRDCFVTDKLRKAGAVILCKATLGELGRGDTHGSLFGSTKNPYDLARTPGGSSGGPGASVSANLGAVAIGQEGFASIRRPAAWNGVTGIRPTAGLVSRSGVYAGWPGQPGSLGPLTRSVTDLAKMLDVIVGYDPDDPMTSFGVGQAPETFTDSLDGEGLKGARIGVMTQSMGFHSEPDCDDFRLVSQVFDRAVKELESAGAIVVPLPEIPRLAELLAKRASDGRLEEAWNLYYGRSENPPYPTREAMIQSPDYAKVHVSKYAGTALTGPAAYAEYLLAREELMFSVMKIMADLQADAIVHKTVEHQPTLISEGLGEPYYDMRGTTHINTYLVHVPSISVPAGFTSAGLPVGITFLGRPFSDPEMVKLAYAYEQATGYRCPPESAPFLPGEP</sequence>
<gene>
    <name evidence="2" type="ORF">METZ01_LOCUS210739</name>
</gene>
<dbReference type="PANTHER" id="PTHR42678:SF34">
    <property type="entry name" value="OS04G0183300 PROTEIN"/>
    <property type="match status" value="1"/>
</dbReference>
<dbReference type="PANTHER" id="PTHR42678">
    <property type="entry name" value="AMIDASE"/>
    <property type="match status" value="1"/>
</dbReference>
<name>A0A382F5B2_9ZZZZ</name>
<accession>A0A382F5B2</accession>
<dbReference type="Pfam" id="PF01425">
    <property type="entry name" value="Amidase"/>
    <property type="match status" value="1"/>
</dbReference>
<evidence type="ECO:0000259" key="1">
    <source>
        <dbReference type="Pfam" id="PF01425"/>
    </source>
</evidence>
<dbReference type="InterPro" id="IPR023631">
    <property type="entry name" value="Amidase_dom"/>
</dbReference>
<reference evidence="2" key="1">
    <citation type="submission" date="2018-05" db="EMBL/GenBank/DDBJ databases">
        <authorList>
            <person name="Lanie J.A."/>
            <person name="Ng W.-L."/>
            <person name="Kazmierczak K.M."/>
            <person name="Andrzejewski T.M."/>
            <person name="Davidsen T.M."/>
            <person name="Wayne K.J."/>
            <person name="Tettelin H."/>
            <person name="Glass J.I."/>
            <person name="Rusch D."/>
            <person name="Podicherti R."/>
            <person name="Tsui H.-C.T."/>
            <person name="Winkler M.E."/>
        </authorList>
    </citation>
    <scope>NUCLEOTIDE SEQUENCE</scope>
</reference>
<organism evidence="2">
    <name type="scientific">marine metagenome</name>
    <dbReference type="NCBI Taxonomy" id="408172"/>
    <lineage>
        <taxon>unclassified sequences</taxon>
        <taxon>metagenomes</taxon>
        <taxon>ecological metagenomes</taxon>
    </lineage>
</organism>
<dbReference type="Gene3D" id="3.90.1300.10">
    <property type="entry name" value="Amidase signature (AS) domain"/>
    <property type="match status" value="1"/>
</dbReference>
<dbReference type="InterPro" id="IPR036928">
    <property type="entry name" value="AS_sf"/>
</dbReference>
<evidence type="ECO:0000313" key="2">
    <source>
        <dbReference type="EMBL" id="SVB57885.1"/>
    </source>
</evidence>
<proteinExistence type="predicted"/>